<protein>
    <recommendedName>
        <fullName evidence="4">DNA-directed RNA polymerases I and III subunit RPAC1</fullName>
    </recommendedName>
</protein>
<evidence type="ECO:0000256" key="8">
    <source>
        <dbReference type="ARBA" id="ARBA00022660"/>
    </source>
</evidence>
<dbReference type="SUPFAM" id="SSF46626">
    <property type="entry name" value="Cytochrome c"/>
    <property type="match status" value="1"/>
</dbReference>
<dbReference type="Gene3D" id="1.20.5.100">
    <property type="entry name" value="Cytochrome c1, transmembrane anchor, C-terminal"/>
    <property type="match status" value="1"/>
</dbReference>
<sequence>MMNRAKLLQRAAKVGAGALLGGSVLTGVTAFSSDQIEALHYGFDHQGPLSSFDYASVRRGYQVYREVCASCHSLDRICFRNLIGVTHTEAELKEIAADIDVVDGPNDEGEMFERPGKLSDPLPRPYPNDEAAAAANNGAIPPDLSLMVKARHAGADYLFALLTGYVDPPEGTELLPGLYYNPYFGGGAIAMERQLQDGQIEYEDGTPCTTSQMAKDVSVFLAWAAEPEHDVRKKQGMQTTIALLALCALTGYYKRLKWAPLKTRKITYTNYSFVEQSKRQVKVKIQSLTDEEIVFDLIGVDAAIANALRRILLAEVPTMAIEHVYIWNNSSIIQDEVLAHRLGLVPLNVDPREFQAFPDNEEAEATDENTIVFKLDVTCKFDPEHPKDPTKAIHSSVYSRDLEWVPQGNQEERFGTIRPVHEDILIAKLRPGQSIALEAHCRKGVGKDHAKFSPVATASYRLMPKVELTEKVEGADAKKLVEECQIGLFDIEDIGGVPTAVVKDERACTMCRNCIREPGWNEKISLGRQSDHFIFSVESVGMIKPEELLLEALNVLAEKCNVALESFTQTDEDEEMAEEEDEEETEE</sequence>
<dbReference type="InterPro" id="IPR021157">
    <property type="entry name" value="Cyt_c1_TM_anchor_C"/>
</dbReference>
<evidence type="ECO:0000256" key="15">
    <source>
        <dbReference type="ARBA" id="ARBA00023128"/>
    </source>
</evidence>
<dbReference type="FunFam" id="2.170.120.12:FF:000007">
    <property type="entry name" value="DNA-directed RNA polymerases I and III subunit RPAC1"/>
    <property type="match status" value="1"/>
</dbReference>
<evidence type="ECO:0000256" key="14">
    <source>
        <dbReference type="ARBA" id="ARBA00023004"/>
    </source>
</evidence>
<evidence type="ECO:0000256" key="20">
    <source>
        <dbReference type="PIRSR" id="PIRSR602326-1"/>
    </source>
</evidence>
<dbReference type="SUPFAM" id="SSF55257">
    <property type="entry name" value="RBP11-like subunits of RNA polymerase"/>
    <property type="match status" value="1"/>
</dbReference>
<feature type="binding site" description="covalent" evidence="20">
    <location>
        <position position="72"/>
    </location>
    <ligand>
        <name>heme c</name>
        <dbReference type="ChEBI" id="CHEBI:61717"/>
    </ligand>
</feature>
<evidence type="ECO:0000256" key="12">
    <source>
        <dbReference type="ARBA" id="ARBA00022982"/>
    </source>
</evidence>
<organism evidence="23 24">
    <name type="scientific">Phytophthora fragariaefolia</name>
    <dbReference type="NCBI Taxonomy" id="1490495"/>
    <lineage>
        <taxon>Eukaryota</taxon>
        <taxon>Sar</taxon>
        <taxon>Stramenopiles</taxon>
        <taxon>Oomycota</taxon>
        <taxon>Peronosporomycetes</taxon>
        <taxon>Peronosporales</taxon>
        <taxon>Peronosporaceae</taxon>
        <taxon>Phytophthora</taxon>
    </lineage>
</organism>
<dbReference type="OrthoDB" id="270173at2759"/>
<comment type="cofactor">
    <cofactor evidence="20">
        <name>heme c</name>
        <dbReference type="ChEBI" id="CHEBI:61717"/>
    </cofactor>
    <text evidence="20">Binds 1 heme c group covalently per subunit.</text>
</comment>
<dbReference type="Gene3D" id="3.30.1360.10">
    <property type="entry name" value="RNA polymerase, RBP11-like subunit"/>
    <property type="match status" value="1"/>
</dbReference>
<keyword evidence="17" id="KW-0804">Transcription</keyword>
<evidence type="ECO:0000256" key="6">
    <source>
        <dbReference type="ARBA" id="ARBA00022478"/>
    </source>
</evidence>
<dbReference type="InterPro" id="IPR033901">
    <property type="entry name" value="RNAPI/III_AC40"/>
</dbReference>
<dbReference type="InterPro" id="IPR009056">
    <property type="entry name" value="Cyt_c-like_dom"/>
</dbReference>
<evidence type="ECO:0000256" key="9">
    <source>
        <dbReference type="ARBA" id="ARBA00022692"/>
    </source>
</evidence>
<dbReference type="PANTHER" id="PTHR11800">
    <property type="entry name" value="DNA-DIRECTED RNA POLYMERASE"/>
    <property type="match status" value="1"/>
</dbReference>
<evidence type="ECO:0000256" key="13">
    <source>
        <dbReference type="ARBA" id="ARBA00022989"/>
    </source>
</evidence>
<dbReference type="FunFam" id="1.10.760.10:FF:000002">
    <property type="entry name" value="Cytochrome c1, heme protein"/>
    <property type="match status" value="1"/>
</dbReference>
<dbReference type="AlphaFoldDB" id="A0A9W6Y9Q6"/>
<keyword evidence="8" id="KW-0679">Respiratory chain</keyword>
<feature type="domain" description="Cytochrome c" evidence="22">
    <location>
        <begin position="55"/>
        <end position="225"/>
    </location>
</feature>
<gene>
    <name evidence="23" type="ORF">Pfra01_002630800</name>
</gene>
<dbReference type="InterPro" id="IPR022842">
    <property type="entry name" value="RNAP_Rpo3/Rpb3/RPAC1"/>
</dbReference>
<feature type="compositionally biased region" description="Acidic residues" evidence="21">
    <location>
        <begin position="570"/>
        <end position="587"/>
    </location>
</feature>
<dbReference type="PROSITE" id="PS51007">
    <property type="entry name" value="CYTC"/>
    <property type="match status" value="1"/>
</dbReference>
<keyword evidence="11" id="KW-0999">Mitochondrion inner membrane</keyword>
<evidence type="ECO:0000256" key="7">
    <source>
        <dbReference type="ARBA" id="ARBA00022617"/>
    </source>
</evidence>
<keyword evidence="6" id="KW-0240">DNA-directed RNA polymerase</keyword>
<dbReference type="GO" id="GO:0046872">
    <property type="term" value="F:metal ion binding"/>
    <property type="evidence" value="ECO:0007669"/>
    <property type="project" value="UniProtKB-KW"/>
</dbReference>
<dbReference type="Pfam" id="PF01000">
    <property type="entry name" value="RNA_pol_A_bac"/>
    <property type="match status" value="1"/>
</dbReference>
<proteinExistence type="inferred from homology"/>
<dbReference type="EMBL" id="BSXT01005491">
    <property type="protein sequence ID" value="GMF60632.1"/>
    <property type="molecule type" value="Genomic_DNA"/>
</dbReference>
<dbReference type="GO" id="GO:0003677">
    <property type="term" value="F:DNA binding"/>
    <property type="evidence" value="ECO:0007669"/>
    <property type="project" value="InterPro"/>
</dbReference>
<evidence type="ECO:0000313" key="24">
    <source>
        <dbReference type="Proteomes" id="UP001165121"/>
    </source>
</evidence>
<keyword evidence="7 20" id="KW-0349">Heme</keyword>
<dbReference type="GO" id="GO:0003899">
    <property type="term" value="F:DNA-directed RNA polymerase activity"/>
    <property type="evidence" value="ECO:0007669"/>
    <property type="project" value="InterPro"/>
</dbReference>
<dbReference type="InterPro" id="IPR036643">
    <property type="entry name" value="RNApol_insert_sf"/>
</dbReference>
<comment type="caution">
    <text evidence="23">The sequence shown here is derived from an EMBL/GenBank/DDBJ whole genome shotgun (WGS) entry which is preliminary data.</text>
</comment>
<dbReference type="GO" id="GO:0005743">
    <property type="term" value="C:mitochondrial inner membrane"/>
    <property type="evidence" value="ECO:0007669"/>
    <property type="project" value="UniProtKB-SubCell"/>
</dbReference>
<evidence type="ECO:0000256" key="16">
    <source>
        <dbReference type="ARBA" id="ARBA00023136"/>
    </source>
</evidence>
<comment type="similarity">
    <text evidence="3">Belongs to the cytochrome c family.</text>
</comment>
<dbReference type="InterPro" id="IPR036603">
    <property type="entry name" value="RBP11-like"/>
</dbReference>
<dbReference type="InterPro" id="IPR050518">
    <property type="entry name" value="Rpo3/RPB3_RNA_Pol_subunit"/>
</dbReference>
<dbReference type="CDD" id="cd07032">
    <property type="entry name" value="RNAP_I_II_AC40"/>
    <property type="match status" value="1"/>
</dbReference>
<feature type="binding site" description="covalent" evidence="20">
    <location>
        <position position="68"/>
    </location>
    <ligand>
        <name>heme c</name>
        <dbReference type="ChEBI" id="CHEBI:61717"/>
    </ligand>
</feature>
<evidence type="ECO:0000259" key="22">
    <source>
        <dbReference type="PROSITE" id="PS51007"/>
    </source>
</evidence>
<dbReference type="SUPFAM" id="SSF81496">
    <property type="entry name" value="Cytochrome c1 subunit of cytochrome bc1 complex (Ubiquinol-cytochrome c reductase), transmembrane anchor"/>
    <property type="match status" value="1"/>
</dbReference>
<dbReference type="GO" id="GO:0005666">
    <property type="term" value="C:RNA polymerase III complex"/>
    <property type="evidence" value="ECO:0007669"/>
    <property type="project" value="TreeGrafter"/>
</dbReference>
<dbReference type="PANTHER" id="PTHR11800:SF13">
    <property type="entry name" value="DNA-DIRECTED RNA POLYMERASES I AND III SUBUNIT RPAC1"/>
    <property type="match status" value="1"/>
</dbReference>
<keyword evidence="16" id="KW-0472">Membrane</keyword>
<keyword evidence="12" id="KW-0249">Electron transport</keyword>
<keyword evidence="10 20" id="KW-0479">Metal-binding</keyword>
<keyword evidence="14 20" id="KW-0408">Iron</keyword>
<evidence type="ECO:0000256" key="5">
    <source>
        <dbReference type="ARBA" id="ARBA00022448"/>
    </source>
</evidence>
<dbReference type="GO" id="GO:0020037">
    <property type="term" value="F:heme binding"/>
    <property type="evidence" value="ECO:0007669"/>
    <property type="project" value="InterPro"/>
</dbReference>
<evidence type="ECO:0000256" key="11">
    <source>
        <dbReference type="ARBA" id="ARBA00022792"/>
    </source>
</evidence>
<keyword evidence="15" id="KW-0496">Mitochondrion</keyword>
<dbReference type="Pfam" id="PF02167">
    <property type="entry name" value="Cytochrom_C1"/>
    <property type="match status" value="1"/>
</dbReference>
<dbReference type="InterPro" id="IPR036909">
    <property type="entry name" value="Cyt_c-like_dom_sf"/>
</dbReference>
<dbReference type="InterPro" id="IPR011263">
    <property type="entry name" value="DNA-dir_RNA_pol_RpoA/D/Rpb3"/>
</dbReference>
<dbReference type="NCBIfam" id="NF001988">
    <property type="entry name" value="PRK00783.1"/>
    <property type="match status" value="1"/>
</dbReference>
<evidence type="ECO:0000256" key="1">
    <source>
        <dbReference type="ARBA" id="ARBA00004123"/>
    </source>
</evidence>
<keyword evidence="24" id="KW-1185">Reference proteome</keyword>
<dbReference type="GO" id="GO:0006351">
    <property type="term" value="P:DNA-templated transcription"/>
    <property type="evidence" value="ECO:0007669"/>
    <property type="project" value="InterPro"/>
</dbReference>
<evidence type="ECO:0000256" key="10">
    <source>
        <dbReference type="ARBA" id="ARBA00022723"/>
    </source>
</evidence>
<evidence type="ECO:0000256" key="21">
    <source>
        <dbReference type="SAM" id="MobiDB-lite"/>
    </source>
</evidence>
<evidence type="ECO:0000256" key="3">
    <source>
        <dbReference type="ARBA" id="ARBA00006488"/>
    </source>
</evidence>
<dbReference type="InterPro" id="IPR001514">
    <property type="entry name" value="DNA-dir_RNA_pol_30-40kDasu_CS"/>
</dbReference>
<feature type="region of interest" description="Disordered" evidence="21">
    <location>
        <begin position="567"/>
        <end position="587"/>
    </location>
</feature>
<dbReference type="GO" id="GO:0005736">
    <property type="term" value="C:RNA polymerase I complex"/>
    <property type="evidence" value="ECO:0007669"/>
    <property type="project" value="TreeGrafter"/>
</dbReference>
<evidence type="ECO:0000256" key="4">
    <source>
        <dbReference type="ARBA" id="ARBA00022083"/>
    </source>
</evidence>
<evidence type="ECO:0000256" key="19">
    <source>
        <dbReference type="ARBA" id="ARBA00025804"/>
    </source>
</evidence>
<dbReference type="PRINTS" id="PR00603">
    <property type="entry name" value="CYTOCHROMEC1"/>
</dbReference>
<dbReference type="SMART" id="SM00662">
    <property type="entry name" value="RPOLD"/>
    <property type="match status" value="1"/>
</dbReference>
<dbReference type="Gene3D" id="2.170.120.12">
    <property type="entry name" value="DNA-directed RNA polymerase, insert domain"/>
    <property type="match status" value="1"/>
</dbReference>
<dbReference type="Pfam" id="PF01193">
    <property type="entry name" value="RNA_pol_L"/>
    <property type="match status" value="1"/>
</dbReference>
<feature type="binding site" description="covalent" evidence="20">
    <location>
        <position position="191"/>
    </location>
    <ligand>
        <name>heme c</name>
        <dbReference type="ChEBI" id="CHEBI:61717"/>
    </ligand>
</feature>
<keyword evidence="18" id="KW-0539">Nucleus</keyword>
<feature type="binding site" description="covalent" evidence="20">
    <location>
        <position position="71"/>
    </location>
    <ligand>
        <name>heme c</name>
        <dbReference type="ChEBI" id="CHEBI:61717"/>
    </ligand>
</feature>
<dbReference type="SUPFAM" id="SSF56553">
    <property type="entry name" value="Insert subdomain of RNA polymerase alpha subunit"/>
    <property type="match status" value="1"/>
</dbReference>
<reference evidence="23" key="1">
    <citation type="submission" date="2023-04" db="EMBL/GenBank/DDBJ databases">
        <title>Phytophthora fragariaefolia NBRC 109709.</title>
        <authorList>
            <person name="Ichikawa N."/>
            <person name="Sato H."/>
            <person name="Tonouchi N."/>
        </authorList>
    </citation>
    <scope>NUCLEOTIDE SEQUENCE</scope>
    <source>
        <strain evidence="23">NBRC 109709</strain>
    </source>
</reference>
<dbReference type="GO" id="GO:0046983">
    <property type="term" value="F:protein dimerization activity"/>
    <property type="evidence" value="ECO:0007669"/>
    <property type="project" value="InterPro"/>
</dbReference>
<dbReference type="InterPro" id="IPR002326">
    <property type="entry name" value="Cyt_c1"/>
</dbReference>
<evidence type="ECO:0000256" key="18">
    <source>
        <dbReference type="ARBA" id="ARBA00023242"/>
    </source>
</evidence>
<dbReference type="FunFam" id="1.20.5.100:FF:000003">
    <property type="entry name" value="Cytochrome c1, heme protein, mitochondrial"/>
    <property type="match status" value="1"/>
</dbReference>
<evidence type="ECO:0000256" key="2">
    <source>
        <dbReference type="ARBA" id="ARBA00004273"/>
    </source>
</evidence>
<dbReference type="InterPro" id="IPR011262">
    <property type="entry name" value="DNA-dir_RNA_pol_insert"/>
</dbReference>
<dbReference type="PROSITE" id="PS00446">
    <property type="entry name" value="RNA_POL_D_30KD"/>
    <property type="match status" value="1"/>
</dbReference>
<dbReference type="GO" id="GO:0009055">
    <property type="term" value="F:electron transfer activity"/>
    <property type="evidence" value="ECO:0007669"/>
    <property type="project" value="InterPro"/>
</dbReference>
<comment type="similarity">
    <text evidence="19">Belongs to the archaeal Rpo3/eukaryotic RPB3 RNA polymerase subunit family.</text>
</comment>
<evidence type="ECO:0000256" key="17">
    <source>
        <dbReference type="ARBA" id="ARBA00023163"/>
    </source>
</evidence>
<evidence type="ECO:0000313" key="23">
    <source>
        <dbReference type="EMBL" id="GMF60632.1"/>
    </source>
</evidence>
<dbReference type="Gene3D" id="1.10.760.10">
    <property type="entry name" value="Cytochrome c-like domain"/>
    <property type="match status" value="1"/>
</dbReference>
<keyword evidence="5" id="KW-0813">Transport</keyword>
<dbReference type="HAMAP" id="MF_00320">
    <property type="entry name" value="RNApol_arch_Rpo3"/>
    <property type="match status" value="1"/>
</dbReference>
<keyword evidence="13" id="KW-1133">Transmembrane helix</keyword>
<comment type="subcellular location">
    <subcellularLocation>
        <location evidence="2">Mitochondrion inner membrane</location>
    </subcellularLocation>
    <subcellularLocation>
        <location evidence="1">Nucleus</location>
    </subcellularLocation>
</comment>
<name>A0A9W6Y9Q6_9STRA</name>
<keyword evidence="9" id="KW-0812">Transmembrane</keyword>
<accession>A0A9W6Y9Q6</accession>
<dbReference type="Proteomes" id="UP001165121">
    <property type="component" value="Unassembled WGS sequence"/>
</dbReference>